<keyword evidence="14" id="KW-1185">Reference proteome</keyword>
<dbReference type="STRING" id="225849.swp_1149"/>
<evidence type="ECO:0000256" key="6">
    <source>
        <dbReference type="ARBA" id="ARBA00022857"/>
    </source>
</evidence>
<dbReference type="AlphaFoldDB" id="B8CKA7"/>
<evidence type="ECO:0000256" key="10">
    <source>
        <dbReference type="RuleBase" id="RU362068"/>
    </source>
</evidence>
<dbReference type="Proteomes" id="UP000000753">
    <property type="component" value="Chromosome"/>
</dbReference>
<feature type="domain" description="Ketopantoate reductase C-terminal" evidence="12">
    <location>
        <begin position="190"/>
        <end position="311"/>
    </location>
</feature>
<evidence type="ECO:0000256" key="3">
    <source>
        <dbReference type="ARBA" id="ARBA00013014"/>
    </source>
</evidence>
<dbReference type="InterPro" id="IPR013328">
    <property type="entry name" value="6PGD_dom2"/>
</dbReference>
<dbReference type="NCBIfam" id="TIGR00745">
    <property type="entry name" value="apbA_panE"/>
    <property type="match status" value="1"/>
</dbReference>
<sequence length="320" mass="35234">MNANRYYSVIKNHQLPQVSIIGAGAIGQLIYQQLSSSKTQVNFIGRTEKSQQQAVTYTNLAQQQTTCTAMIVGRNDWSLQLVNTKLLIVCVKAYQVVAALKPIIKLLNHDCHILLLHNGMGPHLEVNNMLNGQGLSLGTTSQGALKKSTWHTQQTGQGVTQLGHFTGPLMSETIKSSLLSNIPQSQWFEDILPMLWQKLAINVAINPMTAIHDCRNGELAAAQYRNTITAAVTELAQVAAAESIVLDLEGLLTRVYQVIELTAANYSSMHQDVHHQRKTEIESINGFVVQMASRHALRAEINQQLLASITTLEQGYLSNA</sequence>
<comment type="similarity">
    <text evidence="2 10">Belongs to the ketopantoate reductase family.</text>
</comment>
<name>B8CKA7_SHEPW</name>
<dbReference type="SUPFAM" id="SSF48179">
    <property type="entry name" value="6-phosphogluconate dehydrogenase C-terminal domain-like"/>
    <property type="match status" value="1"/>
</dbReference>
<keyword evidence="6 10" id="KW-0521">NADP</keyword>
<dbReference type="InterPro" id="IPR013332">
    <property type="entry name" value="KPR_N"/>
</dbReference>
<dbReference type="SUPFAM" id="SSF51735">
    <property type="entry name" value="NAD(P)-binding Rossmann-fold domains"/>
    <property type="match status" value="1"/>
</dbReference>
<evidence type="ECO:0000256" key="9">
    <source>
        <dbReference type="ARBA" id="ARBA00048793"/>
    </source>
</evidence>
<evidence type="ECO:0000256" key="7">
    <source>
        <dbReference type="ARBA" id="ARBA00023002"/>
    </source>
</evidence>
<evidence type="ECO:0000256" key="2">
    <source>
        <dbReference type="ARBA" id="ARBA00007870"/>
    </source>
</evidence>
<evidence type="ECO:0000256" key="4">
    <source>
        <dbReference type="ARBA" id="ARBA00019465"/>
    </source>
</evidence>
<dbReference type="KEGG" id="swp:swp_1149"/>
<dbReference type="HOGENOM" id="CLU_031468_0_1_6"/>
<organism evidence="13 14">
    <name type="scientific">Shewanella piezotolerans (strain WP3 / JCM 13877)</name>
    <dbReference type="NCBI Taxonomy" id="225849"/>
    <lineage>
        <taxon>Bacteria</taxon>
        <taxon>Pseudomonadati</taxon>
        <taxon>Pseudomonadota</taxon>
        <taxon>Gammaproteobacteria</taxon>
        <taxon>Alteromonadales</taxon>
        <taxon>Shewanellaceae</taxon>
        <taxon>Shewanella</taxon>
    </lineage>
</organism>
<dbReference type="EMBL" id="CP000472">
    <property type="protein sequence ID" value="ACJ27946.1"/>
    <property type="molecule type" value="Genomic_DNA"/>
</dbReference>
<dbReference type="PANTHER" id="PTHR43765:SF2">
    <property type="entry name" value="2-DEHYDROPANTOATE 2-REDUCTASE"/>
    <property type="match status" value="1"/>
</dbReference>
<evidence type="ECO:0000313" key="14">
    <source>
        <dbReference type="Proteomes" id="UP000000753"/>
    </source>
</evidence>
<evidence type="ECO:0000256" key="1">
    <source>
        <dbReference type="ARBA" id="ARBA00004994"/>
    </source>
</evidence>
<dbReference type="UniPathway" id="UPA00028">
    <property type="reaction ID" value="UER00004"/>
</dbReference>
<feature type="domain" description="Ketopantoate reductase N-terminal" evidence="11">
    <location>
        <begin position="19"/>
        <end position="166"/>
    </location>
</feature>
<reference evidence="13 14" key="1">
    <citation type="journal article" date="2008" name="PLoS ONE">
        <title>Environmental adaptation: genomic analysis of the piezotolerant and psychrotolerant deep-sea iron reducing bacterium Shewanella piezotolerans WP3.</title>
        <authorList>
            <person name="Wang F."/>
            <person name="Wang J."/>
            <person name="Jian H."/>
            <person name="Zhang B."/>
            <person name="Li S."/>
            <person name="Wang F."/>
            <person name="Zeng X."/>
            <person name="Gao L."/>
            <person name="Bartlett D.H."/>
            <person name="Yu J."/>
            <person name="Hu S."/>
            <person name="Xiao X."/>
        </authorList>
    </citation>
    <scope>NUCLEOTIDE SEQUENCE [LARGE SCALE GENOMIC DNA]</scope>
    <source>
        <strain evidence="14">WP3 / JCM 13877</strain>
    </source>
</reference>
<keyword evidence="5 10" id="KW-0566">Pantothenate biosynthesis</keyword>
<dbReference type="RefSeq" id="WP_020911324.1">
    <property type="nucleotide sequence ID" value="NC_011566.1"/>
</dbReference>
<dbReference type="EC" id="1.1.1.169" evidence="3 10"/>
<dbReference type="OrthoDB" id="6530772at2"/>
<dbReference type="Gene3D" id="3.40.50.720">
    <property type="entry name" value="NAD(P)-binding Rossmann-like Domain"/>
    <property type="match status" value="1"/>
</dbReference>
<proteinExistence type="inferred from homology"/>
<dbReference type="Pfam" id="PF08546">
    <property type="entry name" value="ApbA_C"/>
    <property type="match status" value="1"/>
</dbReference>
<accession>B8CKA7</accession>
<dbReference type="InterPro" id="IPR003710">
    <property type="entry name" value="ApbA"/>
</dbReference>
<dbReference type="GO" id="GO:0008677">
    <property type="term" value="F:2-dehydropantoate 2-reductase activity"/>
    <property type="evidence" value="ECO:0007669"/>
    <property type="project" value="UniProtKB-EC"/>
</dbReference>
<evidence type="ECO:0000256" key="8">
    <source>
        <dbReference type="ARBA" id="ARBA00032024"/>
    </source>
</evidence>
<dbReference type="InterPro" id="IPR050838">
    <property type="entry name" value="Ketopantoate_reductase"/>
</dbReference>
<protein>
    <recommendedName>
        <fullName evidence="4 10">2-dehydropantoate 2-reductase</fullName>
        <ecNumber evidence="3 10">1.1.1.169</ecNumber>
    </recommendedName>
    <alternativeName>
        <fullName evidence="8 10">Ketopantoate reductase</fullName>
    </alternativeName>
</protein>
<dbReference type="Gene3D" id="1.10.1040.10">
    <property type="entry name" value="N-(1-d-carboxylethyl)-l-norvaline Dehydrogenase, domain 2"/>
    <property type="match status" value="1"/>
</dbReference>
<comment type="catalytic activity">
    <reaction evidence="9 10">
        <text>(R)-pantoate + NADP(+) = 2-dehydropantoate + NADPH + H(+)</text>
        <dbReference type="Rhea" id="RHEA:16233"/>
        <dbReference type="ChEBI" id="CHEBI:11561"/>
        <dbReference type="ChEBI" id="CHEBI:15378"/>
        <dbReference type="ChEBI" id="CHEBI:15980"/>
        <dbReference type="ChEBI" id="CHEBI:57783"/>
        <dbReference type="ChEBI" id="CHEBI:58349"/>
        <dbReference type="EC" id="1.1.1.169"/>
    </reaction>
</comment>
<evidence type="ECO:0000313" key="13">
    <source>
        <dbReference type="EMBL" id="ACJ27946.1"/>
    </source>
</evidence>
<dbReference type="InterPro" id="IPR013752">
    <property type="entry name" value="KPA_reductase"/>
</dbReference>
<comment type="function">
    <text evidence="10">Catalyzes the NADPH-dependent reduction of ketopantoate into pantoic acid.</text>
</comment>
<dbReference type="InterPro" id="IPR008927">
    <property type="entry name" value="6-PGluconate_DH-like_C_sf"/>
</dbReference>
<dbReference type="Pfam" id="PF02558">
    <property type="entry name" value="ApbA"/>
    <property type="match status" value="1"/>
</dbReference>
<dbReference type="eggNOG" id="COG1893">
    <property type="taxonomic scope" value="Bacteria"/>
</dbReference>
<evidence type="ECO:0000259" key="12">
    <source>
        <dbReference type="Pfam" id="PF08546"/>
    </source>
</evidence>
<evidence type="ECO:0000259" key="11">
    <source>
        <dbReference type="Pfam" id="PF02558"/>
    </source>
</evidence>
<dbReference type="GO" id="GO:0050661">
    <property type="term" value="F:NADP binding"/>
    <property type="evidence" value="ECO:0007669"/>
    <property type="project" value="TreeGrafter"/>
</dbReference>
<comment type="pathway">
    <text evidence="1 10">Cofactor biosynthesis; (R)-pantothenate biosynthesis; (R)-pantoate from 3-methyl-2-oxobutanoate: step 2/2.</text>
</comment>
<gene>
    <name evidence="13" type="ordered locus">swp_1149</name>
</gene>
<dbReference type="GO" id="GO:0005737">
    <property type="term" value="C:cytoplasm"/>
    <property type="evidence" value="ECO:0007669"/>
    <property type="project" value="TreeGrafter"/>
</dbReference>
<dbReference type="GO" id="GO:0015940">
    <property type="term" value="P:pantothenate biosynthetic process"/>
    <property type="evidence" value="ECO:0007669"/>
    <property type="project" value="UniProtKB-UniPathway"/>
</dbReference>
<evidence type="ECO:0000256" key="5">
    <source>
        <dbReference type="ARBA" id="ARBA00022655"/>
    </source>
</evidence>
<dbReference type="PANTHER" id="PTHR43765">
    <property type="entry name" value="2-DEHYDROPANTOATE 2-REDUCTASE-RELATED"/>
    <property type="match status" value="1"/>
</dbReference>
<keyword evidence="7 10" id="KW-0560">Oxidoreductase</keyword>
<dbReference type="InterPro" id="IPR036291">
    <property type="entry name" value="NAD(P)-bd_dom_sf"/>
</dbReference>